<name>A0ABD1UWS8_9LAMI</name>
<dbReference type="CDD" id="cd03784">
    <property type="entry name" value="GT1_Gtf-like"/>
    <property type="match status" value="1"/>
</dbReference>
<dbReference type="PANTHER" id="PTHR48047:SF51">
    <property type="entry name" value="GLYCOSYLTRANSFERASE"/>
    <property type="match status" value="1"/>
</dbReference>
<evidence type="ECO:0000256" key="2">
    <source>
        <dbReference type="ARBA" id="ARBA00022679"/>
    </source>
</evidence>
<organism evidence="3 4">
    <name type="scientific">Forsythia ovata</name>
    <dbReference type="NCBI Taxonomy" id="205694"/>
    <lineage>
        <taxon>Eukaryota</taxon>
        <taxon>Viridiplantae</taxon>
        <taxon>Streptophyta</taxon>
        <taxon>Embryophyta</taxon>
        <taxon>Tracheophyta</taxon>
        <taxon>Spermatophyta</taxon>
        <taxon>Magnoliopsida</taxon>
        <taxon>eudicotyledons</taxon>
        <taxon>Gunneridae</taxon>
        <taxon>Pentapetalae</taxon>
        <taxon>asterids</taxon>
        <taxon>lamiids</taxon>
        <taxon>Lamiales</taxon>
        <taxon>Oleaceae</taxon>
        <taxon>Forsythieae</taxon>
        <taxon>Forsythia</taxon>
    </lineage>
</organism>
<keyword evidence="2" id="KW-0808">Transferase</keyword>
<evidence type="ECO:0000256" key="1">
    <source>
        <dbReference type="ARBA" id="ARBA00009995"/>
    </source>
</evidence>
<comment type="similarity">
    <text evidence="1">Belongs to the UDP-glycosyltransferase family.</text>
</comment>
<dbReference type="FunFam" id="3.40.50.2000:FF:000107">
    <property type="entry name" value="Glycosyltransferase"/>
    <property type="match status" value="1"/>
</dbReference>
<dbReference type="SUPFAM" id="SSF53756">
    <property type="entry name" value="UDP-Glycosyltransferase/glycogen phosphorylase"/>
    <property type="match status" value="1"/>
</dbReference>
<reference evidence="4" key="1">
    <citation type="submission" date="2024-07" db="EMBL/GenBank/DDBJ databases">
        <title>Two chromosome-level genome assemblies of Korean endemic species Abeliophyllum distichum and Forsythia ovata (Oleaceae).</title>
        <authorList>
            <person name="Jang H."/>
        </authorList>
    </citation>
    <scope>NUCLEOTIDE SEQUENCE [LARGE SCALE GENOMIC DNA]</scope>
</reference>
<accession>A0ABD1UWS8</accession>
<dbReference type="GO" id="GO:0016740">
    <property type="term" value="F:transferase activity"/>
    <property type="evidence" value="ECO:0007669"/>
    <property type="project" value="UniProtKB-KW"/>
</dbReference>
<evidence type="ECO:0000313" key="3">
    <source>
        <dbReference type="EMBL" id="KAL2528858.1"/>
    </source>
</evidence>
<dbReference type="InterPro" id="IPR002213">
    <property type="entry name" value="UDP_glucos_trans"/>
</dbReference>
<gene>
    <name evidence="3" type="ORF">Fot_21459</name>
</gene>
<sequence>MAKSNGIIVNGFYELESVYADYWNRKMGPKAWCVGPLCLAAPPQKKKQEEGKPVLYVAFGSQADISREQIKQIKTWLEKSGVNFLWVVGKNQVEDDDGFEYRVKDREMLVKEWVHQREILEHSSVQGFLSHCRWNSIMESICAKVSILARPMMAEQPLNAKMVVEDIGIGLRVETSDGSMNGFVKWEKLEKVVKELMEGEMGKELRKKVKRVGGAAAEAVAEGGSSWNALNELINELHAGRD</sequence>
<proteinExistence type="inferred from homology"/>
<protein>
    <submittedName>
        <fullName evidence="3">UDP-Glycosyltransferase superfamily protein</fullName>
    </submittedName>
</protein>
<dbReference type="Pfam" id="PF00201">
    <property type="entry name" value="UDPGT"/>
    <property type="match status" value="1"/>
</dbReference>
<evidence type="ECO:0000313" key="4">
    <source>
        <dbReference type="Proteomes" id="UP001604277"/>
    </source>
</evidence>
<keyword evidence="4" id="KW-1185">Reference proteome</keyword>
<dbReference type="Proteomes" id="UP001604277">
    <property type="component" value="Unassembled WGS sequence"/>
</dbReference>
<dbReference type="AlphaFoldDB" id="A0ABD1UWS8"/>
<comment type="caution">
    <text evidence="3">The sequence shown here is derived from an EMBL/GenBank/DDBJ whole genome shotgun (WGS) entry which is preliminary data.</text>
</comment>
<dbReference type="EMBL" id="JBFOLJ010000006">
    <property type="protein sequence ID" value="KAL2528858.1"/>
    <property type="molecule type" value="Genomic_DNA"/>
</dbReference>
<dbReference type="PANTHER" id="PTHR48047">
    <property type="entry name" value="GLYCOSYLTRANSFERASE"/>
    <property type="match status" value="1"/>
</dbReference>
<dbReference type="Gene3D" id="3.40.50.2000">
    <property type="entry name" value="Glycogen Phosphorylase B"/>
    <property type="match status" value="2"/>
</dbReference>